<keyword evidence="2" id="KW-1133">Transmembrane helix</keyword>
<proteinExistence type="predicted"/>
<dbReference type="InterPro" id="IPR015402">
    <property type="entry name" value="DUF1980"/>
</dbReference>
<feature type="transmembrane region" description="Helical" evidence="2">
    <location>
        <begin position="35"/>
        <end position="55"/>
    </location>
</feature>
<protein>
    <submittedName>
        <fullName evidence="4">TIGR03943 family protein</fullName>
    </submittedName>
</protein>
<organism evidence="4 5">
    <name type="scientific">Streptomyces luteireticuli</name>
    <dbReference type="NCBI Taxonomy" id="173858"/>
    <lineage>
        <taxon>Bacteria</taxon>
        <taxon>Bacillati</taxon>
        <taxon>Actinomycetota</taxon>
        <taxon>Actinomycetes</taxon>
        <taxon>Kitasatosporales</taxon>
        <taxon>Streptomycetaceae</taxon>
        <taxon>Streptomyces</taxon>
    </lineage>
</organism>
<name>A0ABN0YYS2_9ACTN</name>
<feature type="region of interest" description="Disordered" evidence="1">
    <location>
        <begin position="201"/>
        <end position="240"/>
    </location>
</feature>
<dbReference type="InterPro" id="IPR048447">
    <property type="entry name" value="DUF1980_C"/>
</dbReference>
<dbReference type="Pfam" id="PF21537">
    <property type="entry name" value="DUF1980_C"/>
    <property type="match status" value="1"/>
</dbReference>
<feature type="transmembrane region" description="Helical" evidence="2">
    <location>
        <begin position="76"/>
        <end position="96"/>
    </location>
</feature>
<dbReference type="Proteomes" id="UP001500879">
    <property type="component" value="Unassembled WGS sequence"/>
</dbReference>
<gene>
    <name evidence="4" type="ORF">GCM10010357_47140</name>
</gene>
<dbReference type="NCBIfam" id="TIGR03943">
    <property type="entry name" value="TIGR03943 family putative permease subunit"/>
    <property type="match status" value="1"/>
</dbReference>
<evidence type="ECO:0000313" key="5">
    <source>
        <dbReference type="Proteomes" id="UP001500879"/>
    </source>
</evidence>
<evidence type="ECO:0000256" key="2">
    <source>
        <dbReference type="SAM" id="Phobius"/>
    </source>
</evidence>
<keyword evidence="2" id="KW-0472">Membrane</keyword>
<keyword evidence="5" id="KW-1185">Reference proteome</keyword>
<sequence>MRRGAQAVLLVLTGAGLLRISLLTDLYLRYVQPGLRPYLVASGVLLILLGALGAARRPVADHGHGHEHGHGAWAAWLLYAPALALLLAPPAALGAYTAARDDGRVAPAAADGRPRPLPARPTIELSLPEFGSLATWGTSRPLAGRTVRLTGFAAPGENGTWYLSRLVITCCAADARVVKVRIHGAQPPPPDTWVAVTGTWHPTGEPGTNTARPALDASAVTRIPPPDDPYQHGTKGGTGR</sequence>
<dbReference type="RefSeq" id="WP_344027628.1">
    <property type="nucleotide sequence ID" value="NZ_BAAABX010000051.1"/>
</dbReference>
<evidence type="ECO:0000256" key="1">
    <source>
        <dbReference type="SAM" id="MobiDB-lite"/>
    </source>
</evidence>
<evidence type="ECO:0000313" key="4">
    <source>
        <dbReference type="EMBL" id="GAA0420390.1"/>
    </source>
</evidence>
<accession>A0ABN0YYS2</accession>
<dbReference type="EMBL" id="BAAABX010000051">
    <property type="protein sequence ID" value="GAA0420390.1"/>
    <property type="molecule type" value="Genomic_DNA"/>
</dbReference>
<evidence type="ECO:0000259" key="3">
    <source>
        <dbReference type="Pfam" id="PF21537"/>
    </source>
</evidence>
<reference evidence="4 5" key="1">
    <citation type="journal article" date="2019" name="Int. J. Syst. Evol. Microbiol.">
        <title>The Global Catalogue of Microorganisms (GCM) 10K type strain sequencing project: providing services to taxonomists for standard genome sequencing and annotation.</title>
        <authorList>
            <consortium name="The Broad Institute Genomics Platform"/>
            <consortium name="The Broad Institute Genome Sequencing Center for Infectious Disease"/>
            <person name="Wu L."/>
            <person name="Ma J."/>
        </authorList>
    </citation>
    <scope>NUCLEOTIDE SEQUENCE [LARGE SCALE GENOMIC DNA]</scope>
    <source>
        <strain evidence="4 5">JCM 4788</strain>
    </source>
</reference>
<keyword evidence="2" id="KW-0812">Transmembrane</keyword>
<feature type="domain" description="DUF1980" evidence="3">
    <location>
        <begin position="143"/>
        <end position="230"/>
    </location>
</feature>
<comment type="caution">
    <text evidence="4">The sequence shown here is derived from an EMBL/GenBank/DDBJ whole genome shotgun (WGS) entry which is preliminary data.</text>
</comment>